<comment type="subcellular location">
    <subcellularLocation>
        <location evidence="1">Nucleus</location>
    </subcellularLocation>
</comment>
<dbReference type="InterPro" id="IPR025151">
    <property type="entry name" value="ELYS_dom"/>
</dbReference>
<keyword evidence="10" id="KW-1185">Reference proteome</keyword>
<dbReference type="InterPro" id="IPR052073">
    <property type="entry name" value="Amide_Lactam_Regulators"/>
</dbReference>
<dbReference type="GO" id="GO:0000981">
    <property type="term" value="F:DNA-binding transcription factor activity, RNA polymerase II-specific"/>
    <property type="evidence" value="ECO:0007669"/>
    <property type="project" value="InterPro"/>
</dbReference>
<evidence type="ECO:0000256" key="2">
    <source>
        <dbReference type="ARBA" id="ARBA00022833"/>
    </source>
</evidence>
<reference evidence="9 10" key="1">
    <citation type="submission" date="2019-12" db="EMBL/GenBank/DDBJ databases">
        <title>A genome sequence resource for the geographically widespread anthracnose pathogen Colletotrichum asianum.</title>
        <authorList>
            <person name="Meng Y."/>
        </authorList>
    </citation>
    <scope>NUCLEOTIDE SEQUENCE [LARGE SCALE GENOMIC DNA]</scope>
    <source>
        <strain evidence="9 10">ICMP 18580</strain>
    </source>
</reference>
<dbReference type="OrthoDB" id="10031947at2759"/>
<comment type="caution">
    <text evidence="9">The sequence shown here is derived from an EMBL/GenBank/DDBJ whole genome shotgun (WGS) entry which is preliminary data.</text>
</comment>
<evidence type="ECO:0000259" key="8">
    <source>
        <dbReference type="Pfam" id="PF13934"/>
    </source>
</evidence>
<keyword evidence="6" id="KW-0539">Nucleus</keyword>
<dbReference type="InterPro" id="IPR001138">
    <property type="entry name" value="Zn2Cys6_DnaBD"/>
</dbReference>
<feature type="domain" description="ELYS-like" evidence="8">
    <location>
        <begin position="39"/>
        <end position="256"/>
    </location>
</feature>
<keyword evidence="4" id="KW-0238">DNA-binding</keyword>
<name>A0A8H3W4A2_9PEZI</name>
<sequence length="956" mass="105486">MAMFDYTDFDQVFGSQAFPYDRKSIQEIDTFRKSLDGALFIDRVLKALGLTKAKTYPPKTDNALRTLHQHLCEANISTHHRLSIFYYILLDFDTSQTRAQASSRFAVASGVPKNYQIFMKGLWLLDHQQFEKALEYIAHPSLTTDFADEIMTALVRHAPEGDYTLPLSYFHTVQPILKTSEALELLFNAMARTSVTEAFYYSRTHSESVRGQLFRQLVSTVLSSPLSEETAARATELIGLPFDATEEEWFEEFLIQEDGKKLKRAKDTLIMRKIVTGRLREAVQDKTLGSGWGMVQEGRWRFGITMNNSSKGVKFVGSDASGLPLKRKQVQQACESCRKKKKRCIHAEPAQSQPGEGAGASSPSHDGPPPPPLASPTKHRNSTSAGPDGGLNLSPSRRDSDAKTDAHGGQTRFVGDLNPEGMFAEAADSADSAANPTLKAEVGVWLPSGTTTAGQATSSVVSRPAAMIDKVLLPYVKQHCLTCVPPEKDFKHLHRLYREKIHPIFALVPEDIVIEGDTPAAIVMRQVVALAAASDPEMKSHLRLTNQGHKKMPYQDFHQHLSGSIRTILETSLITDRTIHIRALCMLSLYIQPSGADEADLPAQLGARAVHHCQTLGLQLFHTSEDALDTLFCAVWAIDRINAAAYGRPSVIHERDIGPGLEDCFRRQTPCFRLFLSVVQWLDKVIELYRPGVIASSLETKPFIDLPVLEPMILDAGALQVPTPLLATIEVFYHAVIILSCRLPRPGPPSNYAQTIPPASANARRSLAAERISSAIRRDHLSPVPLVPYALSLALSVEYRKMRHSALPMFRARARSAFKSNSELMKRFGDVFWSARVVAGLGERILREMERAATSLVQGAAVPQSSHVDVSANGRIEAPVSTAAVQDAVPQLPTTLASDFTTSETIDFSVVDAMTNVDVFGHFDPNFNLSAVDNALEANLDIGLPLNWGEWDQFTS</sequence>
<dbReference type="GO" id="GO:0003677">
    <property type="term" value="F:DNA binding"/>
    <property type="evidence" value="ECO:0007669"/>
    <property type="project" value="UniProtKB-KW"/>
</dbReference>
<proteinExistence type="predicted"/>
<dbReference type="Pfam" id="PF13934">
    <property type="entry name" value="ELYS"/>
    <property type="match status" value="1"/>
</dbReference>
<dbReference type="CDD" id="cd12148">
    <property type="entry name" value="fungal_TF_MHR"/>
    <property type="match status" value="1"/>
</dbReference>
<evidence type="ECO:0000256" key="1">
    <source>
        <dbReference type="ARBA" id="ARBA00004123"/>
    </source>
</evidence>
<dbReference type="PANTHER" id="PTHR47171">
    <property type="entry name" value="FARA-RELATED"/>
    <property type="match status" value="1"/>
</dbReference>
<gene>
    <name evidence="9" type="ORF">GQ607_013100</name>
</gene>
<evidence type="ECO:0000256" key="5">
    <source>
        <dbReference type="ARBA" id="ARBA00023163"/>
    </source>
</evidence>
<evidence type="ECO:0000256" key="6">
    <source>
        <dbReference type="ARBA" id="ARBA00023242"/>
    </source>
</evidence>
<dbReference type="EMBL" id="WOWK01000093">
    <property type="protein sequence ID" value="KAF0319620.1"/>
    <property type="molecule type" value="Genomic_DNA"/>
</dbReference>
<keyword evidence="3" id="KW-0805">Transcription regulation</keyword>
<keyword evidence="2" id="KW-0862">Zinc</keyword>
<dbReference type="GO" id="GO:0008270">
    <property type="term" value="F:zinc ion binding"/>
    <property type="evidence" value="ECO:0007669"/>
    <property type="project" value="InterPro"/>
</dbReference>
<feature type="region of interest" description="Disordered" evidence="7">
    <location>
        <begin position="342"/>
        <end position="417"/>
    </location>
</feature>
<evidence type="ECO:0000256" key="3">
    <source>
        <dbReference type="ARBA" id="ARBA00023015"/>
    </source>
</evidence>
<evidence type="ECO:0000256" key="7">
    <source>
        <dbReference type="SAM" id="MobiDB-lite"/>
    </source>
</evidence>
<dbReference type="AlphaFoldDB" id="A0A8H3W4A2"/>
<evidence type="ECO:0000256" key="4">
    <source>
        <dbReference type="ARBA" id="ARBA00023125"/>
    </source>
</evidence>
<evidence type="ECO:0000313" key="9">
    <source>
        <dbReference type="EMBL" id="KAF0319620.1"/>
    </source>
</evidence>
<organism evidence="9 10">
    <name type="scientific">Colletotrichum asianum</name>
    <dbReference type="NCBI Taxonomy" id="702518"/>
    <lineage>
        <taxon>Eukaryota</taxon>
        <taxon>Fungi</taxon>
        <taxon>Dikarya</taxon>
        <taxon>Ascomycota</taxon>
        <taxon>Pezizomycotina</taxon>
        <taxon>Sordariomycetes</taxon>
        <taxon>Hypocreomycetidae</taxon>
        <taxon>Glomerellales</taxon>
        <taxon>Glomerellaceae</taxon>
        <taxon>Colletotrichum</taxon>
        <taxon>Colletotrichum gloeosporioides species complex</taxon>
    </lineage>
</organism>
<dbReference type="GO" id="GO:0005634">
    <property type="term" value="C:nucleus"/>
    <property type="evidence" value="ECO:0007669"/>
    <property type="project" value="UniProtKB-SubCell"/>
</dbReference>
<feature type="compositionally biased region" description="Basic and acidic residues" evidence="7">
    <location>
        <begin position="396"/>
        <end position="406"/>
    </location>
</feature>
<keyword evidence="5" id="KW-0804">Transcription</keyword>
<dbReference type="Proteomes" id="UP000434172">
    <property type="component" value="Unassembled WGS sequence"/>
</dbReference>
<protein>
    <recommendedName>
        <fullName evidence="8">ELYS-like domain-containing protein</fullName>
    </recommendedName>
</protein>
<accession>A0A8H3W4A2</accession>
<dbReference type="PANTHER" id="PTHR47171:SF6">
    <property type="entry name" value="SPECIFIC TRANSCRIPTION FACTOR, PUTATIVE (AFU_ORTHOLOGUE AFUA_2G06130)-RELATED"/>
    <property type="match status" value="1"/>
</dbReference>
<evidence type="ECO:0000313" key="10">
    <source>
        <dbReference type="Proteomes" id="UP000434172"/>
    </source>
</evidence>
<dbReference type="CDD" id="cd00067">
    <property type="entry name" value="GAL4"/>
    <property type="match status" value="1"/>
</dbReference>